<keyword evidence="6" id="KW-1185">Reference proteome</keyword>
<gene>
    <name evidence="5" type="ORF">RA271_12965</name>
</gene>
<dbReference type="PANTHER" id="PTHR44688:SF16">
    <property type="entry name" value="DNA-BINDING TRANSCRIPTIONAL ACTIVATOR DEVR_DOSR"/>
    <property type="match status" value="1"/>
</dbReference>
<evidence type="ECO:0000256" key="3">
    <source>
        <dbReference type="ARBA" id="ARBA00023163"/>
    </source>
</evidence>
<evidence type="ECO:0000256" key="1">
    <source>
        <dbReference type="ARBA" id="ARBA00023015"/>
    </source>
</evidence>
<dbReference type="PANTHER" id="PTHR44688">
    <property type="entry name" value="DNA-BINDING TRANSCRIPTIONAL ACTIVATOR DEVR_DOSR"/>
    <property type="match status" value="1"/>
</dbReference>
<dbReference type="InterPro" id="IPR036388">
    <property type="entry name" value="WH-like_DNA-bd_sf"/>
</dbReference>
<dbReference type="GeneID" id="96218133"/>
<evidence type="ECO:0000256" key="2">
    <source>
        <dbReference type="ARBA" id="ARBA00023125"/>
    </source>
</evidence>
<reference evidence="5 6" key="1">
    <citation type="submission" date="2023-08" db="EMBL/GenBank/DDBJ databases">
        <title>Genomic and mutational analysis of Pseudomonas syringae pv. tagetis EB037 pathogenicity on sunflower.</title>
        <authorList>
            <person name="Maul J.E."/>
        </authorList>
    </citation>
    <scope>NUCLEOTIDE SEQUENCE [LARGE SCALE GENOMIC DNA]</scope>
    <source>
        <strain evidence="5 6">EB037_T1</strain>
    </source>
</reference>
<evidence type="ECO:0000259" key="4">
    <source>
        <dbReference type="SMART" id="SM00421"/>
    </source>
</evidence>
<name>A0ABW7NL98_9PSED</name>
<dbReference type="RefSeq" id="WP_055006560.1">
    <property type="nucleotide sequence ID" value="NZ_CP092923.1"/>
</dbReference>
<dbReference type="Proteomes" id="UP001610657">
    <property type="component" value="Unassembled WGS sequence"/>
</dbReference>
<protein>
    <submittedName>
        <fullName evidence="5">Helix-turn-helix transcriptional regulator</fullName>
    </submittedName>
</protein>
<keyword evidence="2" id="KW-0238">DNA-binding</keyword>
<dbReference type="EMBL" id="JAVCQK010000006">
    <property type="protein sequence ID" value="MFH7516087.1"/>
    <property type="molecule type" value="Genomic_DNA"/>
</dbReference>
<dbReference type="SMART" id="SM00421">
    <property type="entry name" value="HTH_LUXR"/>
    <property type="match status" value="1"/>
</dbReference>
<dbReference type="Gene3D" id="1.10.10.10">
    <property type="entry name" value="Winged helix-like DNA-binding domain superfamily/Winged helix DNA-binding domain"/>
    <property type="match status" value="1"/>
</dbReference>
<dbReference type="InterPro" id="IPR000792">
    <property type="entry name" value="Tscrpt_reg_LuxR_C"/>
</dbReference>
<keyword evidence="3" id="KW-0804">Transcription</keyword>
<evidence type="ECO:0000313" key="5">
    <source>
        <dbReference type="EMBL" id="MFH7516087.1"/>
    </source>
</evidence>
<organism evidence="5 6">
    <name type="scientific">Pseudomonas syringae pv. tagetis</name>
    <dbReference type="NCBI Taxonomy" id="129140"/>
    <lineage>
        <taxon>Bacteria</taxon>
        <taxon>Pseudomonadati</taxon>
        <taxon>Pseudomonadota</taxon>
        <taxon>Gammaproteobacteria</taxon>
        <taxon>Pseudomonadales</taxon>
        <taxon>Pseudomonadaceae</taxon>
        <taxon>Pseudomonas</taxon>
    </lineage>
</organism>
<proteinExistence type="predicted"/>
<dbReference type="CDD" id="cd06170">
    <property type="entry name" value="LuxR_C_like"/>
    <property type="match status" value="1"/>
</dbReference>
<evidence type="ECO:0000313" key="6">
    <source>
        <dbReference type="Proteomes" id="UP001610657"/>
    </source>
</evidence>
<dbReference type="SUPFAM" id="SSF46894">
    <property type="entry name" value="C-terminal effector domain of the bipartite response regulators"/>
    <property type="match status" value="1"/>
</dbReference>
<feature type="domain" description="HTH luxR-type" evidence="4">
    <location>
        <begin position="27"/>
        <end position="84"/>
    </location>
</feature>
<comment type="caution">
    <text evidence="5">The sequence shown here is derived from an EMBL/GenBank/DDBJ whole genome shotgun (WGS) entry which is preliminary data.</text>
</comment>
<dbReference type="InterPro" id="IPR016032">
    <property type="entry name" value="Sig_transdc_resp-reg_C-effctor"/>
</dbReference>
<dbReference type="Pfam" id="PF00196">
    <property type="entry name" value="GerE"/>
    <property type="match status" value="1"/>
</dbReference>
<accession>A0ABW7NL98</accession>
<keyword evidence="1" id="KW-0805">Transcription regulation</keyword>
<sequence>MKSQEANMQRNNDSGSFSEMGWVGHYGKGLSRRETQFLILVAAGMTTKQIARRFDLSPCSVEKRLDDARFYLQARNRAELVAKAMAKGVIQSEQVAA</sequence>